<dbReference type="EMBL" id="CM037024">
    <property type="protein sequence ID" value="KAH7664443.1"/>
    <property type="molecule type" value="Genomic_DNA"/>
</dbReference>
<dbReference type="Proteomes" id="UP000827976">
    <property type="component" value="Chromosome 14"/>
</dbReference>
<sequence length="472" mass="52626">MADPRIPSLLLLLLFLHLLSTSFSLFSPVDNLLISCGSTSVSTLDDHRVFIPDSTPSPSFHLSSSHPISLSDPSISSPLYRTARIFTSPSTYTFRISHPGHHLIRLHFHPFSTPSFNLSSALFHVSTSNLVLLSNFNPADLPGPILREFIIRSPSDELILSFTPASQSTFAFVNAIEVFSAPADLVPAIARLVSPDHVQFYDLVSSQALETLYRINVGGLKVTPFNDTLWRTWIPDSKFLTSNSQTKIVTFSGRINYREHRASREVVPDNVENTARVLEIKSNMTWAFDVSAGYQYFIRMHFCDIASLVLNELYFNIYINGYSAYEDFDLSDATSQFLASPFYMDFVTDVVNSSGVLTVSIGASNFSSPSWVQGMLNGLEIMKMNNTVGSFDGEFPVSAIFVKPEKGFFGEFARWFVCGLGFISLFSIVFMLVLRLRAEAWNALAWSRLPTEVPEGKPAKGNLMLTSKFIFS</sequence>
<name>A0ACB7UUT2_DIOAL</name>
<gene>
    <name evidence="1" type="ORF">IHE45_14G120600</name>
</gene>
<organism evidence="1 2">
    <name type="scientific">Dioscorea alata</name>
    <name type="common">Purple yam</name>
    <dbReference type="NCBI Taxonomy" id="55571"/>
    <lineage>
        <taxon>Eukaryota</taxon>
        <taxon>Viridiplantae</taxon>
        <taxon>Streptophyta</taxon>
        <taxon>Embryophyta</taxon>
        <taxon>Tracheophyta</taxon>
        <taxon>Spermatophyta</taxon>
        <taxon>Magnoliopsida</taxon>
        <taxon>Liliopsida</taxon>
        <taxon>Dioscoreales</taxon>
        <taxon>Dioscoreaceae</taxon>
        <taxon>Dioscorea</taxon>
    </lineage>
</organism>
<reference evidence="2" key="1">
    <citation type="journal article" date="2022" name="Nat. Commun.">
        <title>Chromosome evolution and the genetic basis of agronomically important traits in greater yam.</title>
        <authorList>
            <person name="Bredeson J.V."/>
            <person name="Lyons J.B."/>
            <person name="Oniyinde I.O."/>
            <person name="Okereke N.R."/>
            <person name="Kolade O."/>
            <person name="Nnabue I."/>
            <person name="Nwadili C.O."/>
            <person name="Hribova E."/>
            <person name="Parker M."/>
            <person name="Nwogha J."/>
            <person name="Shu S."/>
            <person name="Carlson J."/>
            <person name="Kariba R."/>
            <person name="Muthemba S."/>
            <person name="Knop K."/>
            <person name="Barton G.J."/>
            <person name="Sherwood A.V."/>
            <person name="Lopez-Montes A."/>
            <person name="Asiedu R."/>
            <person name="Jamnadass R."/>
            <person name="Muchugi A."/>
            <person name="Goodstein D."/>
            <person name="Egesi C.N."/>
            <person name="Featherston J."/>
            <person name="Asfaw A."/>
            <person name="Simpson G.G."/>
            <person name="Dolezel J."/>
            <person name="Hendre P.S."/>
            <person name="Van Deynze A."/>
            <person name="Kumar P.L."/>
            <person name="Obidiegwu J.E."/>
            <person name="Bhattacharjee R."/>
            <person name="Rokhsar D.S."/>
        </authorList>
    </citation>
    <scope>NUCLEOTIDE SEQUENCE [LARGE SCALE GENOMIC DNA]</scope>
    <source>
        <strain evidence="2">cv. TDa95/00328</strain>
    </source>
</reference>
<keyword evidence="2" id="KW-1185">Reference proteome</keyword>
<keyword evidence="1" id="KW-0418">Kinase</keyword>
<evidence type="ECO:0000313" key="2">
    <source>
        <dbReference type="Proteomes" id="UP000827976"/>
    </source>
</evidence>
<evidence type="ECO:0000313" key="1">
    <source>
        <dbReference type="EMBL" id="KAH7664443.1"/>
    </source>
</evidence>
<dbReference type="EC" id="2.7.11.1" evidence="1"/>
<accession>A0ACB7UUT2</accession>
<proteinExistence type="predicted"/>
<keyword evidence="1" id="KW-0723">Serine/threonine-protein kinase</keyword>
<keyword evidence="1" id="KW-0808">Transferase</keyword>
<protein>
    <submittedName>
        <fullName evidence="1">Non-specific serine/threonine protein kinase protein</fullName>
        <ecNumber evidence="1">2.7.11.1</ecNumber>
    </submittedName>
</protein>
<comment type="caution">
    <text evidence="1">The sequence shown here is derived from an EMBL/GenBank/DDBJ whole genome shotgun (WGS) entry which is preliminary data.</text>
</comment>